<dbReference type="SUPFAM" id="SSF50494">
    <property type="entry name" value="Trypsin-like serine proteases"/>
    <property type="match status" value="1"/>
</dbReference>
<dbReference type="PROSITE" id="PS00135">
    <property type="entry name" value="TRYPSIN_SER"/>
    <property type="match status" value="1"/>
</dbReference>
<dbReference type="InterPro" id="IPR001254">
    <property type="entry name" value="Trypsin_dom"/>
</dbReference>
<evidence type="ECO:0000313" key="10">
    <source>
        <dbReference type="Proteomes" id="UP001158576"/>
    </source>
</evidence>
<keyword evidence="3 7" id="KW-0645">Protease</keyword>
<evidence type="ECO:0000259" key="8">
    <source>
        <dbReference type="PROSITE" id="PS50240"/>
    </source>
</evidence>
<dbReference type="EMBL" id="OU015566">
    <property type="protein sequence ID" value="CAG5104716.1"/>
    <property type="molecule type" value="Genomic_DNA"/>
</dbReference>
<evidence type="ECO:0000256" key="4">
    <source>
        <dbReference type="ARBA" id="ARBA00022801"/>
    </source>
</evidence>
<proteinExistence type="predicted"/>
<dbReference type="PROSITE" id="PS50240">
    <property type="entry name" value="TRYPSIN_DOM"/>
    <property type="match status" value="1"/>
</dbReference>
<accession>A0ABN7SSA4</accession>
<dbReference type="Pfam" id="PF00089">
    <property type="entry name" value="Trypsin"/>
    <property type="match status" value="1"/>
</dbReference>
<reference evidence="9 10" key="1">
    <citation type="submission" date="2021-04" db="EMBL/GenBank/DDBJ databases">
        <authorList>
            <person name="Bliznina A."/>
        </authorList>
    </citation>
    <scope>NUCLEOTIDE SEQUENCE [LARGE SCALE GENOMIC DNA]</scope>
</reference>
<keyword evidence="4 7" id="KW-0378">Hydrolase</keyword>
<organism evidence="9 10">
    <name type="scientific">Oikopleura dioica</name>
    <name type="common">Tunicate</name>
    <dbReference type="NCBI Taxonomy" id="34765"/>
    <lineage>
        <taxon>Eukaryota</taxon>
        <taxon>Metazoa</taxon>
        <taxon>Chordata</taxon>
        <taxon>Tunicata</taxon>
        <taxon>Appendicularia</taxon>
        <taxon>Copelata</taxon>
        <taxon>Oikopleuridae</taxon>
        <taxon>Oikopleura</taxon>
    </lineage>
</organism>
<evidence type="ECO:0000256" key="5">
    <source>
        <dbReference type="ARBA" id="ARBA00022825"/>
    </source>
</evidence>
<sequence>MKNLSSKTSLSCAEDLPDVKPPHPCQAKADTIDILDGALVLTEEISRKRAKFNVVCDDGTVKGEVICAKQKKGVFFKAPTWSDQITWQDSWTGICREFAPLSNSISPGLQTCSESENFPELAGPMGKIVGGVQVLENEWPWIAQLKFDLNDGQERLCGGSVIANRWVISAAHCCLDVQRVVGRFGDLKAMESDSNEYELEASAWFNHAEYDHYAYDKNNDVCLIKFNDDIIASDPDSKVQAACLPKADKQHGAGCWVAGWGSQFFGGFANPDLHSVGVNVFSAEYCIANSPSIFFLEADDICAYKPDLNGDGMLDGGAAACNGDSGGPLICPTNGKATLVGLVSRGIGCAWAGFPNKYTSTFVTSSWIQETVAANGL</sequence>
<dbReference type="Proteomes" id="UP001158576">
    <property type="component" value="Chromosome 1"/>
</dbReference>
<protein>
    <submittedName>
        <fullName evidence="9">Oidioi.mRNA.OKI2018_I69.chr1.g1478.t1.cds</fullName>
    </submittedName>
</protein>
<dbReference type="PANTHER" id="PTHR24264">
    <property type="entry name" value="TRYPSIN-RELATED"/>
    <property type="match status" value="1"/>
</dbReference>
<dbReference type="InterPro" id="IPR009003">
    <property type="entry name" value="Peptidase_S1_PA"/>
</dbReference>
<comment type="subcellular location">
    <subcellularLocation>
        <location evidence="1">Secreted</location>
    </subcellularLocation>
</comment>
<dbReference type="InterPro" id="IPR050127">
    <property type="entry name" value="Serine_Proteases_S1"/>
</dbReference>
<dbReference type="PROSITE" id="PS00134">
    <property type="entry name" value="TRYPSIN_HIS"/>
    <property type="match status" value="1"/>
</dbReference>
<evidence type="ECO:0000256" key="6">
    <source>
        <dbReference type="ARBA" id="ARBA00023157"/>
    </source>
</evidence>
<name>A0ABN7SSA4_OIKDI</name>
<dbReference type="InterPro" id="IPR018114">
    <property type="entry name" value="TRYPSIN_HIS"/>
</dbReference>
<evidence type="ECO:0000256" key="1">
    <source>
        <dbReference type="ARBA" id="ARBA00004613"/>
    </source>
</evidence>
<keyword evidence="2" id="KW-0964">Secreted</keyword>
<gene>
    <name evidence="9" type="ORF">OKIOD_LOCUS10243</name>
</gene>
<keyword evidence="5 7" id="KW-0720">Serine protease</keyword>
<dbReference type="PANTHER" id="PTHR24264:SF65">
    <property type="entry name" value="SRCR DOMAIN-CONTAINING PROTEIN"/>
    <property type="match status" value="1"/>
</dbReference>
<dbReference type="InterPro" id="IPR043504">
    <property type="entry name" value="Peptidase_S1_PA_chymotrypsin"/>
</dbReference>
<dbReference type="InterPro" id="IPR001314">
    <property type="entry name" value="Peptidase_S1A"/>
</dbReference>
<dbReference type="InterPro" id="IPR033116">
    <property type="entry name" value="TRYPSIN_SER"/>
</dbReference>
<dbReference type="PRINTS" id="PR00722">
    <property type="entry name" value="CHYMOTRYPSIN"/>
</dbReference>
<dbReference type="CDD" id="cd00190">
    <property type="entry name" value="Tryp_SPc"/>
    <property type="match status" value="1"/>
</dbReference>
<dbReference type="SMART" id="SM00020">
    <property type="entry name" value="Tryp_SPc"/>
    <property type="match status" value="1"/>
</dbReference>
<evidence type="ECO:0000313" key="9">
    <source>
        <dbReference type="EMBL" id="CAG5104716.1"/>
    </source>
</evidence>
<evidence type="ECO:0000256" key="7">
    <source>
        <dbReference type="RuleBase" id="RU363034"/>
    </source>
</evidence>
<feature type="domain" description="Peptidase S1" evidence="8">
    <location>
        <begin position="128"/>
        <end position="373"/>
    </location>
</feature>
<evidence type="ECO:0000256" key="3">
    <source>
        <dbReference type="ARBA" id="ARBA00022670"/>
    </source>
</evidence>
<keyword evidence="10" id="KW-1185">Reference proteome</keyword>
<dbReference type="Gene3D" id="2.40.10.10">
    <property type="entry name" value="Trypsin-like serine proteases"/>
    <property type="match status" value="1"/>
</dbReference>
<evidence type="ECO:0000256" key="2">
    <source>
        <dbReference type="ARBA" id="ARBA00022525"/>
    </source>
</evidence>
<keyword evidence="6" id="KW-1015">Disulfide bond</keyword>